<accession>A0ABY6B1J8</accession>
<organism evidence="2 3">
    <name type="scientific">Roseateles amylovorans</name>
    <dbReference type="NCBI Taxonomy" id="2978473"/>
    <lineage>
        <taxon>Bacteria</taxon>
        <taxon>Pseudomonadati</taxon>
        <taxon>Pseudomonadota</taxon>
        <taxon>Betaproteobacteria</taxon>
        <taxon>Burkholderiales</taxon>
        <taxon>Sphaerotilaceae</taxon>
        <taxon>Roseateles</taxon>
    </lineage>
</organism>
<feature type="region of interest" description="Disordered" evidence="1">
    <location>
        <begin position="1"/>
        <end position="23"/>
    </location>
</feature>
<feature type="region of interest" description="Disordered" evidence="1">
    <location>
        <begin position="449"/>
        <end position="488"/>
    </location>
</feature>
<gene>
    <name evidence="2" type="ORF">N4261_19575</name>
</gene>
<proteinExistence type="predicted"/>
<evidence type="ECO:0000313" key="3">
    <source>
        <dbReference type="Proteomes" id="UP001064933"/>
    </source>
</evidence>
<evidence type="ECO:0000256" key="1">
    <source>
        <dbReference type="SAM" id="MobiDB-lite"/>
    </source>
</evidence>
<feature type="region of interest" description="Disordered" evidence="1">
    <location>
        <begin position="506"/>
        <end position="525"/>
    </location>
</feature>
<sequence>MTLTAPSPTLSPPSPFGATAEPRRLESTSAALQEVLDRSVARWITELDLHAFTFAEVAAATARCWRWPADHINLVRMPTGWSPSDLHWLSWCPHAQVIHFADVPADPQAFAALPPHVQVVITPQIDPRWRDPAHAHRLFLDAASGEHAVVEHAQLTQMNDLNGLLKQLREHQIPKSWPTAAHYQEAWQAVRDLQQQAAAREGLDSASADRAGVARSSVARLGVDHAAVDSQGPVPVSPAQLSALRRVVWRTPVPLLSPHGRMTLLALQRSNCPGRKVELLSLRELNRYGIAVDAAVDALVDIRGKSWAPKSKNELIKRAGNRLHACLAHTPAEQQRREALVDRPSVASQAPRSTPPSRPADRVPAPDAPAPARDVGDRHVRSTFSVRPGDMAPPPPPSRPPPPRPQRPARRPSRPIPVQVAGAAGAAEAAEQSAALDATLPIRPARRSISASRSYAVLDPSERDPWASPPSVPRTPHAARARSGHRAESVVRVGAAAYAGSRIGSVDDERSETDVALNRRGAAMT</sequence>
<protein>
    <submittedName>
        <fullName evidence="2">Uncharacterized protein</fullName>
    </submittedName>
</protein>
<dbReference type="EMBL" id="CP104562">
    <property type="protein sequence ID" value="UXH77195.1"/>
    <property type="molecule type" value="Genomic_DNA"/>
</dbReference>
<feature type="compositionally biased region" description="Low complexity" evidence="1">
    <location>
        <begin position="362"/>
        <end position="373"/>
    </location>
</feature>
<dbReference type="RefSeq" id="WP_261756937.1">
    <property type="nucleotide sequence ID" value="NZ_CP104562.2"/>
</dbReference>
<feature type="region of interest" description="Disordered" evidence="1">
    <location>
        <begin position="334"/>
        <end position="414"/>
    </location>
</feature>
<reference evidence="2" key="1">
    <citation type="submission" date="2022-10" db="EMBL/GenBank/DDBJ databases">
        <title>Characterization and whole genome sequencing of a new Roseateles species, isolated from fresh water.</title>
        <authorList>
            <person name="Guliayeva D.Y."/>
            <person name="Akhremchuk A.E."/>
            <person name="Sikolenko M.A."/>
            <person name="Valentovich L.N."/>
            <person name="Sidarenka A.V."/>
        </authorList>
    </citation>
    <scope>NUCLEOTIDE SEQUENCE</scope>
    <source>
        <strain evidence="2">BIM B-1768</strain>
    </source>
</reference>
<name>A0ABY6B1J8_9BURK</name>
<feature type="compositionally biased region" description="Pro residues" evidence="1">
    <location>
        <begin position="391"/>
        <end position="406"/>
    </location>
</feature>
<keyword evidence="3" id="KW-1185">Reference proteome</keyword>
<evidence type="ECO:0000313" key="2">
    <source>
        <dbReference type="EMBL" id="UXH77195.1"/>
    </source>
</evidence>
<dbReference type="Proteomes" id="UP001064933">
    <property type="component" value="Chromosome"/>
</dbReference>